<evidence type="ECO:0008006" key="3">
    <source>
        <dbReference type="Google" id="ProtNLM"/>
    </source>
</evidence>
<sequence>MNSFDNLLNFTVLILLTLALVISGINPYDHTTWLLEVFPVLIALPVLIFTQKNYLLTRLLYPNNLGRFIDWPKKQPVN</sequence>
<dbReference type="InterPro" id="IPR014509">
    <property type="entry name" value="YjdF-like"/>
</dbReference>
<evidence type="ECO:0000256" key="1">
    <source>
        <dbReference type="SAM" id="Phobius"/>
    </source>
</evidence>
<accession>A0A6P1KN71</accession>
<protein>
    <recommendedName>
        <fullName evidence="3">DUF983 domain-containing protein</fullName>
    </recommendedName>
</protein>
<evidence type="ECO:0000313" key="2">
    <source>
        <dbReference type="EMBL" id="QHG09634.1"/>
    </source>
</evidence>
<organism evidence="2">
    <name type="scientific">Faucicola osloensis</name>
    <name type="common">Moraxella osloensis</name>
    <dbReference type="NCBI Taxonomy" id="34062"/>
    <lineage>
        <taxon>Bacteria</taxon>
        <taxon>Pseudomonadati</taxon>
        <taxon>Pseudomonadota</taxon>
        <taxon>Gammaproteobacteria</taxon>
        <taxon>Moraxellales</taxon>
        <taxon>Moraxellaceae</taxon>
        <taxon>Faucicola</taxon>
    </lineage>
</organism>
<reference evidence="2" key="1">
    <citation type="journal article" date="2020" name="Microbiol. Resour. Announc.">
        <title>Complete Genome Sequence of Moraxella osloensis Strain YV1, Isolated from an Australian Wastewater Treatment Plant.</title>
        <authorList>
            <person name="Batinovic S."/>
            <person name="Rice D.T.F."/>
            <person name="Seviour R.J."/>
            <person name="Petrovski S."/>
        </authorList>
    </citation>
    <scope>NUCLEOTIDE SEQUENCE</scope>
    <source>
        <strain evidence="2">YV1</strain>
    </source>
</reference>
<feature type="transmembrane region" description="Helical" evidence="1">
    <location>
        <begin position="7"/>
        <end position="25"/>
    </location>
</feature>
<name>A0A6P1KN71_FAUOS</name>
<proteinExistence type="predicted"/>
<dbReference type="AlphaFoldDB" id="A0A6P1KN71"/>
<keyword evidence="1" id="KW-0472">Membrane</keyword>
<gene>
    <name evidence="2" type="ORF">GSF12_06855</name>
</gene>
<feature type="transmembrane region" description="Helical" evidence="1">
    <location>
        <begin position="31"/>
        <end position="50"/>
    </location>
</feature>
<dbReference type="EMBL" id="CP047226">
    <property type="protein sequence ID" value="QHG09634.1"/>
    <property type="molecule type" value="Genomic_DNA"/>
</dbReference>
<keyword evidence="1" id="KW-0812">Transmembrane</keyword>
<keyword evidence="1" id="KW-1133">Transmembrane helix</keyword>
<dbReference type="Pfam" id="PF09997">
    <property type="entry name" value="DUF2238"/>
    <property type="match status" value="1"/>
</dbReference>